<dbReference type="InterPro" id="IPR020102">
    <property type="entry name" value="YqgC-like"/>
</dbReference>
<dbReference type="AlphaFoldDB" id="A0A6G4LEB0"/>
<dbReference type="OrthoDB" id="6630788at2"/>
<dbReference type="EMBL" id="JAAJSZ010000002">
    <property type="protein sequence ID" value="NGE58757.1"/>
    <property type="molecule type" value="Genomic_DNA"/>
</dbReference>
<dbReference type="Pfam" id="PF17430">
    <property type="entry name" value="YqgC"/>
    <property type="match status" value="1"/>
</dbReference>
<reference evidence="3" key="1">
    <citation type="submission" date="2020-02" db="EMBL/GenBank/DDBJ databases">
        <title>WGS of Carbapenem-Resistant Enterobacteriaceae.</title>
        <authorList>
            <person name="Tokajian S."/>
            <person name="El Chaar M."/>
            <person name="El Khoury M."/>
        </authorList>
    </citation>
    <scope>NUCLEOTIDE SEQUENCE</scope>
    <source>
        <strain evidence="3">EHM_71</strain>
    </source>
</reference>
<name>A0A6G4LEB0_9ENTR</name>
<dbReference type="EMBL" id="JAAJRM010000006">
    <property type="protein sequence ID" value="NGF44225.1"/>
    <property type="molecule type" value="Genomic_DNA"/>
</dbReference>
<evidence type="ECO:0000313" key="3">
    <source>
        <dbReference type="EMBL" id="NGF44225.1"/>
    </source>
</evidence>
<dbReference type="EMBL" id="JACXTA010000001">
    <property type="protein sequence ID" value="MBD3707253.1"/>
    <property type="molecule type" value="Genomic_DNA"/>
</dbReference>
<reference evidence="1" key="3">
    <citation type="submission" date="2020-07" db="EMBL/GenBank/DDBJ databases">
        <title>Clinical and genomic characterization of carbapenemase-producing Enterobacterales causing secondary infections during the COVID-19 crisis at a New York City hospital.</title>
        <authorList>
            <person name="Gomez-Simmonds A."/>
            <person name="Annavajhala M.K."/>
            <person name="Uhlemann A.-C."/>
        </authorList>
    </citation>
    <scope>NUCLEOTIDE SEQUENCE</scope>
    <source>
        <strain evidence="1">NK1396</strain>
    </source>
</reference>
<proteinExistence type="predicted"/>
<protein>
    <submittedName>
        <fullName evidence="2">Uncharacterized protein</fullName>
    </submittedName>
</protein>
<sequence length="34" mass="3908">MRARTAALNERKTMVHYLVSPPRPPLLKRTTSQS</sequence>
<gene>
    <name evidence="3" type="ORF">G5635_17650</name>
    <name evidence="2" type="ORF">G5638_06290</name>
    <name evidence="1" type="ORF">IE983_19720</name>
</gene>
<organism evidence="2">
    <name type="scientific">Enterobacter hormaechei</name>
    <dbReference type="NCBI Taxonomy" id="158836"/>
    <lineage>
        <taxon>Bacteria</taxon>
        <taxon>Pseudomonadati</taxon>
        <taxon>Pseudomonadota</taxon>
        <taxon>Gammaproteobacteria</taxon>
        <taxon>Enterobacterales</taxon>
        <taxon>Enterobacteriaceae</taxon>
        <taxon>Enterobacter</taxon>
        <taxon>Enterobacter cloacae complex</taxon>
    </lineage>
</organism>
<evidence type="ECO:0000313" key="1">
    <source>
        <dbReference type="EMBL" id="MBD3707253.1"/>
    </source>
</evidence>
<accession>A0A6G4LEB0</accession>
<comment type="caution">
    <text evidence="2">The sequence shown here is derived from an EMBL/GenBank/DDBJ whole genome shotgun (WGS) entry which is preliminary data.</text>
</comment>
<evidence type="ECO:0000313" key="2">
    <source>
        <dbReference type="EMBL" id="NGE58757.1"/>
    </source>
</evidence>
<dbReference type="Proteomes" id="UP000655273">
    <property type="component" value="Unassembled WGS sequence"/>
</dbReference>
<reference evidence="2" key="2">
    <citation type="submission" date="2020-02" db="EMBL/GenBank/DDBJ databases">
        <title>WGS of Carbapenem-Resistant Entrobacteriaceae.</title>
        <authorList>
            <person name="Tokajian S."/>
            <person name="El Chaar M."/>
            <person name="El Khoury M."/>
        </authorList>
    </citation>
    <scope>NUCLEOTIDE SEQUENCE</scope>
    <source>
        <strain evidence="2">EHM_24</strain>
    </source>
</reference>